<protein>
    <submittedName>
        <fullName evidence="2">Uncharacterized protein</fullName>
    </submittedName>
</protein>
<organism evidence="2 3">
    <name type="scientific">Pseudomonas syringae</name>
    <dbReference type="NCBI Taxonomy" id="317"/>
    <lineage>
        <taxon>Bacteria</taxon>
        <taxon>Pseudomonadati</taxon>
        <taxon>Pseudomonadota</taxon>
        <taxon>Gammaproteobacteria</taxon>
        <taxon>Pseudomonadales</taxon>
        <taxon>Pseudomonadaceae</taxon>
        <taxon>Pseudomonas</taxon>
    </lineage>
</organism>
<dbReference type="Proteomes" id="UP000238095">
    <property type="component" value="Chromosome 1"/>
</dbReference>
<proteinExistence type="predicted"/>
<feature type="transmembrane region" description="Helical" evidence="1">
    <location>
        <begin position="12"/>
        <end position="30"/>
    </location>
</feature>
<evidence type="ECO:0000256" key="1">
    <source>
        <dbReference type="SAM" id="Phobius"/>
    </source>
</evidence>
<evidence type="ECO:0000313" key="3">
    <source>
        <dbReference type="Proteomes" id="UP000238095"/>
    </source>
</evidence>
<keyword evidence="1" id="KW-0812">Transmembrane</keyword>
<sequence>MDDMSTAPKVWGWLLAACLFVLVGCSILAVNSHNTLNEYQALRAQDIAMLRKEIVEASIARDTQLRLSINNGYEQLKQYIDVQIPLKARDAVSSITPISITQQANPITTFNSK</sequence>
<keyword evidence="1" id="KW-0472">Membrane</keyword>
<evidence type="ECO:0000313" key="2">
    <source>
        <dbReference type="EMBL" id="SOS40003.1"/>
    </source>
</evidence>
<gene>
    <name evidence="2" type="ORF">CFBP3840_02960</name>
</gene>
<name>A0A2K4WVT6_PSESX</name>
<dbReference type="RefSeq" id="WP_060403647.1">
    <property type="nucleotide sequence ID" value="NZ_FOWH01000002.1"/>
</dbReference>
<dbReference type="AlphaFoldDB" id="A0A2K4WVT6"/>
<reference evidence="2 3" key="1">
    <citation type="submission" date="2017-11" db="EMBL/GenBank/DDBJ databases">
        <authorList>
            <person name="Han C.G."/>
        </authorList>
    </citation>
    <scope>NUCLEOTIDE SEQUENCE [LARGE SCALE GENOMIC DNA]</scope>
    <source>
        <strain evidence="2">CFBP3840</strain>
    </source>
</reference>
<dbReference type="EMBL" id="LT963409">
    <property type="protein sequence ID" value="SOS40003.1"/>
    <property type="molecule type" value="Genomic_DNA"/>
</dbReference>
<keyword evidence="1" id="KW-1133">Transmembrane helix</keyword>
<accession>A0A2K4WVT6</accession>